<keyword evidence="4" id="KW-0105">Cadmium resistance</keyword>
<dbReference type="PRINTS" id="PR00778">
    <property type="entry name" value="HTHARSR"/>
</dbReference>
<dbReference type="OrthoDB" id="9794330at2"/>
<keyword evidence="2" id="KW-0238">DNA-binding</keyword>
<dbReference type="Proteomes" id="UP000031546">
    <property type="component" value="Unassembled WGS sequence"/>
</dbReference>
<evidence type="ECO:0000256" key="3">
    <source>
        <dbReference type="ARBA" id="ARBA00023163"/>
    </source>
</evidence>
<dbReference type="InterPro" id="IPR011991">
    <property type="entry name" value="ArsR-like_HTH"/>
</dbReference>
<dbReference type="CDD" id="cd00090">
    <property type="entry name" value="HTH_ARSR"/>
    <property type="match status" value="1"/>
</dbReference>
<name>A0A0C2HFY8_9STAP</name>
<dbReference type="Pfam" id="PF01022">
    <property type="entry name" value="HTH_5"/>
    <property type="match status" value="1"/>
</dbReference>
<evidence type="ECO:0000256" key="1">
    <source>
        <dbReference type="ARBA" id="ARBA00023015"/>
    </source>
</evidence>
<dbReference type="GO" id="GO:0003677">
    <property type="term" value="F:DNA binding"/>
    <property type="evidence" value="ECO:0007669"/>
    <property type="project" value="UniProtKB-KW"/>
</dbReference>
<accession>A0A0C2HFY8</accession>
<dbReference type="InterPro" id="IPR036390">
    <property type="entry name" value="WH_DNA-bd_sf"/>
</dbReference>
<dbReference type="GeneID" id="77845407"/>
<evidence type="ECO:0000313" key="9">
    <source>
        <dbReference type="Proteomes" id="UP000527860"/>
    </source>
</evidence>
<dbReference type="PROSITE" id="PS50987">
    <property type="entry name" value="HTH_ARSR_2"/>
    <property type="match status" value="1"/>
</dbReference>
<evidence type="ECO:0000256" key="2">
    <source>
        <dbReference type="ARBA" id="ARBA00023125"/>
    </source>
</evidence>
<organism evidence="6 8">
    <name type="scientific">Salinicoccus roseus</name>
    <dbReference type="NCBI Taxonomy" id="45670"/>
    <lineage>
        <taxon>Bacteria</taxon>
        <taxon>Bacillati</taxon>
        <taxon>Bacillota</taxon>
        <taxon>Bacilli</taxon>
        <taxon>Bacillales</taxon>
        <taxon>Staphylococcaceae</taxon>
        <taxon>Salinicoccus</taxon>
    </lineage>
</organism>
<dbReference type="SMART" id="SM00418">
    <property type="entry name" value="HTH_ARSR"/>
    <property type="match status" value="1"/>
</dbReference>
<keyword evidence="9" id="KW-1185">Reference proteome</keyword>
<evidence type="ECO:0000313" key="6">
    <source>
        <dbReference type="EMBL" id="KIH70559.1"/>
    </source>
</evidence>
<dbReference type="GO" id="GO:0003700">
    <property type="term" value="F:DNA-binding transcription factor activity"/>
    <property type="evidence" value="ECO:0007669"/>
    <property type="project" value="InterPro"/>
</dbReference>
<comment type="caution">
    <text evidence="6">The sequence shown here is derived from an EMBL/GenBank/DDBJ whole genome shotgun (WGS) entry which is preliminary data.</text>
</comment>
<dbReference type="EMBL" id="JXII01000006">
    <property type="protein sequence ID" value="KIH70559.1"/>
    <property type="molecule type" value="Genomic_DNA"/>
</dbReference>
<feature type="domain" description="HTH arsR-type" evidence="5">
    <location>
        <begin position="23"/>
        <end position="118"/>
    </location>
</feature>
<keyword evidence="1" id="KW-0805">Transcription regulation</keyword>
<evidence type="ECO:0000259" key="5">
    <source>
        <dbReference type="PROSITE" id="PS50987"/>
    </source>
</evidence>
<dbReference type="STRING" id="45670.SN16_07555"/>
<dbReference type="InterPro" id="IPR036388">
    <property type="entry name" value="WH-like_DNA-bd_sf"/>
</dbReference>
<dbReference type="InterPro" id="IPR051011">
    <property type="entry name" value="Metal_resp_trans_reg"/>
</dbReference>
<evidence type="ECO:0000256" key="4">
    <source>
        <dbReference type="ARBA" id="ARBA00043263"/>
    </source>
</evidence>
<reference evidence="7" key="2">
    <citation type="submission" date="2020-04" db="EMBL/GenBank/DDBJ databases">
        <authorList>
            <person name="Tanveer F."/>
            <person name="Xie Y."/>
            <person name="Shinwari Z.K."/>
        </authorList>
    </citation>
    <scope>NUCLEOTIDE SEQUENCE</scope>
    <source>
        <strain evidence="7">MOSEL-ME25</strain>
    </source>
</reference>
<dbReference type="Gene3D" id="1.10.10.10">
    <property type="entry name" value="Winged helix-like DNA-binding domain superfamily/Winged helix DNA-binding domain"/>
    <property type="match status" value="1"/>
</dbReference>
<dbReference type="PANTHER" id="PTHR43132">
    <property type="entry name" value="ARSENICAL RESISTANCE OPERON REPRESSOR ARSR-RELATED"/>
    <property type="match status" value="1"/>
</dbReference>
<dbReference type="AlphaFoldDB" id="A0A0C2HFY8"/>
<reference evidence="6 8" key="1">
    <citation type="submission" date="2015-01" db="EMBL/GenBank/DDBJ databases">
        <title>Genome sequences of high lactate-tolerant strain Salinicoccus roseus W12 with industrial interest.</title>
        <authorList>
            <person name="Wang H."/>
            <person name="Yu B."/>
        </authorList>
    </citation>
    <scope>NUCLEOTIDE SEQUENCE [LARGE SCALE GENOMIC DNA]</scope>
    <source>
        <strain evidence="6 8">W12</strain>
    </source>
</reference>
<dbReference type="PANTHER" id="PTHR43132:SF6">
    <property type="entry name" value="HTH-TYPE TRANSCRIPTIONAL REPRESSOR CZRA"/>
    <property type="match status" value="1"/>
</dbReference>
<dbReference type="Proteomes" id="UP000527860">
    <property type="component" value="Unassembled WGS sequence"/>
</dbReference>
<evidence type="ECO:0000313" key="8">
    <source>
        <dbReference type="Proteomes" id="UP000031546"/>
    </source>
</evidence>
<keyword evidence="3" id="KW-0804">Transcription</keyword>
<dbReference type="EMBL" id="JABEVU030000001">
    <property type="protein sequence ID" value="MDB0580652.1"/>
    <property type="molecule type" value="Genomic_DNA"/>
</dbReference>
<proteinExistence type="predicted"/>
<dbReference type="InterPro" id="IPR018334">
    <property type="entry name" value="ArsR_HTH"/>
</dbReference>
<reference evidence="7" key="3">
    <citation type="submission" date="2022-12" db="EMBL/GenBank/DDBJ databases">
        <title>Genome analysis and biological profiling of marine Salinicoccus roseus MOSEL-ME25.</title>
        <authorList>
            <person name="Mirza F.T."/>
            <person name="Xie Y."/>
            <person name="Shinwari Z.K."/>
        </authorList>
    </citation>
    <scope>NUCLEOTIDE SEQUENCE</scope>
    <source>
        <strain evidence="7">MOSEL-ME25</strain>
    </source>
</reference>
<protein>
    <submittedName>
        <fullName evidence="6">ArsR family transcriptional regulator</fullName>
    </submittedName>
    <submittedName>
        <fullName evidence="7">Metalloregulator ArsR/SmtB family transcription factor</fullName>
    </submittedName>
</protein>
<dbReference type="PROSITE" id="PS00846">
    <property type="entry name" value="HTH_ARSR_1"/>
    <property type="match status" value="1"/>
</dbReference>
<sequence length="122" mass="13570">MEIKTCDIESVDADKVSRVKESMDADAVGKVAAIFKALGEVNRTRIVKALSLEESLCVCDIATIIDATIATTSHHLRSLHGQGIIKSRKEGKMVYYSLDDDHIRQIVSMAFLHQEELTDHDE</sequence>
<dbReference type="InterPro" id="IPR001845">
    <property type="entry name" value="HTH_ArsR_DNA-bd_dom"/>
</dbReference>
<dbReference type="NCBIfam" id="NF033788">
    <property type="entry name" value="HTH_metalloreg"/>
    <property type="match status" value="1"/>
</dbReference>
<dbReference type="SUPFAM" id="SSF46785">
    <property type="entry name" value="Winged helix' DNA-binding domain"/>
    <property type="match status" value="1"/>
</dbReference>
<evidence type="ECO:0000313" key="7">
    <source>
        <dbReference type="EMBL" id="MDB0580652.1"/>
    </source>
</evidence>
<dbReference type="RefSeq" id="WP_040106017.1">
    <property type="nucleotide sequence ID" value="NZ_JABEVU030000001.1"/>
</dbReference>
<dbReference type="GO" id="GO:0046686">
    <property type="term" value="P:response to cadmium ion"/>
    <property type="evidence" value="ECO:0007669"/>
    <property type="project" value="UniProtKB-KW"/>
</dbReference>
<gene>
    <name evidence="7" type="ORF">F7P68_0008925</name>
    <name evidence="6" type="ORF">SN16_07555</name>
</gene>